<dbReference type="PIRSF" id="PIRSF005290">
    <property type="entry name" value="NOT_su_3_5"/>
    <property type="match status" value="1"/>
</dbReference>
<comment type="similarity">
    <text evidence="3 10">Belongs to the CNOT2/3/5 family.</text>
</comment>
<evidence type="ECO:0000256" key="3">
    <source>
        <dbReference type="ARBA" id="ARBA00007682"/>
    </source>
</evidence>
<evidence type="ECO:0000259" key="13">
    <source>
        <dbReference type="Pfam" id="PF04065"/>
    </source>
</evidence>
<keyword evidence="5 10" id="KW-0678">Repressor</keyword>
<dbReference type="InterPro" id="IPR038635">
    <property type="entry name" value="CCR4-NOT_su2/3/5_C_sf"/>
</dbReference>
<proteinExistence type="inferred from homology"/>
<reference evidence="15" key="1">
    <citation type="submission" date="2021-01" db="EMBL/GenBank/DDBJ databases">
        <authorList>
            <person name="Corre E."/>
            <person name="Pelletier E."/>
            <person name="Niang G."/>
            <person name="Scheremetjew M."/>
            <person name="Finn R."/>
            <person name="Kale V."/>
            <person name="Holt S."/>
            <person name="Cochrane G."/>
            <person name="Meng A."/>
            <person name="Brown T."/>
            <person name="Cohen L."/>
        </authorList>
    </citation>
    <scope>NUCLEOTIDE SEQUENCE</scope>
    <source>
        <strain evidence="15">CCMP2078</strain>
    </source>
</reference>
<evidence type="ECO:0008006" key="16">
    <source>
        <dbReference type="Google" id="ProtNLM"/>
    </source>
</evidence>
<keyword evidence="9 10" id="KW-0539">Nucleus</keyword>
<feature type="domain" description="CCR4-Not complex component Not N-terminal" evidence="13">
    <location>
        <begin position="5"/>
        <end position="233"/>
    </location>
</feature>
<feature type="compositionally biased region" description="Polar residues" evidence="12">
    <location>
        <begin position="510"/>
        <end position="525"/>
    </location>
</feature>
<evidence type="ECO:0000256" key="1">
    <source>
        <dbReference type="ARBA" id="ARBA00004123"/>
    </source>
</evidence>
<accession>A0A7R9U8R5</accession>
<evidence type="ECO:0000256" key="9">
    <source>
        <dbReference type="ARBA" id="ARBA00023242"/>
    </source>
</evidence>
<dbReference type="Pfam" id="PF04153">
    <property type="entry name" value="NOT2_3_5_C"/>
    <property type="match status" value="1"/>
</dbReference>
<dbReference type="InterPro" id="IPR040168">
    <property type="entry name" value="Not2/3/5"/>
</dbReference>
<dbReference type="Gene3D" id="2.30.30.1020">
    <property type="entry name" value="CCR4-NOT complex subunit 2/3/5, C-terminal domain"/>
    <property type="match status" value="1"/>
</dbReference>
<evidence type="ECO:0000256" key="12">
    <source>
        <dbReference type="SAM" id="MobiDB-lite"/>
    </source>
</evidence>
<keyword evidence="6" id="KW-0597">Phosphoprotein</keyword>
<gene>
    <name evidence="15" type="ORF">PPYR1160_LOCUS7998</name>
</gene>
<organism evidence="15">
    <name type="scientific">Pinguiococcus pyrenoidosus</name>
    <dbReference type="NCBI Taxonomy" id="172671"/>
    <lineage>
        <taxon>Eukaryota</taxon>
        <taxon>Sar</taxon>
        <taxon>Stramenopiles</taxon>
        <taxon>Ochrophyta</taxon>
        <taxon>Pinguiophyceae</taxon>
        <taxon>Pinguiochrysidales</taxon>
        <taxon>Pinguiochrysidaceae</taxon>
        <taxon>Pinguiococcus</taxon>
    </lineage>
</organism>
<evidence type="ECO:0000313" key="15">
    <source>
        <dbReference type="EMBL" id="CAD8258497.1"/>
    </source>
</evidence>
<evidence type="ECO:0000256" key="4">
    <source>
        <dbReference type="ARBA" id="ARBA00022490"/>
    </source>
</evidence>
<feature type="compositionally biased region" description="Low complexity" evidence="12">
    <location>
        <begin position="427"/>
        <end position="447"/>
    </location>
</feature>
<dbReference type="GO" id="GO:0005634">
    <property type="term" value="C:nucleus"/>
    <property type="evidence" value="ECO:0007669"/>
    <property type="project" value="UniProtKB-SubCell"/>
</dbReference>
<dbReference type="InterPro" id="IPR007207">
    <property type="entry name" value="Not_N"/>
</dbReference>
<feature type="region of interest" description="Disordered" evidence="12">
    <location>
        <begin position="239"/>
        <end position="529"/>
    </location>
</feature>
<keyword evidence="4 10" id="KW-0963">Cytoplasm</keyword>
<sequence length="680" mass="75107">MANVKKLQNEIVRVMRKIDEGCALFDDIWDKVHRAESSNLREKYEGELKKEIKKLQRLREQVKNWYAGNEVRDKSELLEARRLIETKMEAFKECERETKTKTYSKAGLERGETLDPEEEAKQKTMDWVQERLDELNMGPGGVEELEAEIERLSANRKKRNSADADILAQRLEQQQTHVRNMELTLRLLDNGELQPSKLEEVKEDIEFYIETCKEMPLNQDIGDMTDFYEQLDLNDFNASAPRAAEPPAAAESGRSARKKERKAKERASKKASKTRSVTPSIPTIGRALSKPTKAASKADLPVIGRAQPRKKEAGNGSEAKGRSKAHDTGQGKDADGKAAQGERSAAEDSKGEASADAWAQSKTAETVSKAAHAGTRKILPAGGRDEGSGKAGQSEPARKMPVPKPTGSPPAAVAKSSNGSTPRKENAWATSSSATSALKASKGAKAPKATRESADPATPVAAESPQESSSSTARGEGDSEQRRVPPKAAATSPEKSPGGPLTSGPRGRSAFTSPAPSRRSGTQPKNGDRVRGLAELLESSFQWITQQQNGAAPSKREQGDTFFSPQNVMLQEDKIPRDFPLEAAPNLLRNLDSGFYRRLSTDTLFFIFYQHQGSFQQYAAAQELHGQGWSFHMRHKVWLKRVGGQSSMEMRSGGPYVFFDYRSWIQRRGDQPIRSEDLLR</sequence>
<dbReference type="AlphaFoldDB" id="A0A7R9U8R5"/>
<keyword evidence="8 10" id="KW-0804">Transcription</keyword>
<evidence type="ECO:0000259" key="14">
    <source>
        <dbReference type="Pfam" id="PF04153"/>
    </source>
</evidence>
<evidence type="ECO:0000256" key="5">
    <source>
        <dbReference type="ARBA" id="ARBA00022491"/>
    </source>
</evidence>
<dbReference type="PANTHER" id="PTHR23326">
    <property type="entry name" value="CCR4 NOT-RELATED"/>
    <property type="match status" value="1"/>
</dbReference>
<feature type="compositionally biased region" description="Basic and acidic residues" evidence="12">
    <location>
        <begin position="344"/>
        <end position="353"/>
    </location>
</feature>
<evidence type="ECO:0000256" key="10">
    <source>
        <dbReference type="PIRNR" id="PIRNR005290"/>
    </source>
</evidence>
<protein>
    <recommendedName>
        <fullName evidence="16">CCR4-NOT transcription complex subunit 3</fullName>
    </recommendedName>
</protein>
<name>A0A7R9U8R5_9STRA</name>
<dbReference type="GO" id="GO:0030015">
    <property type="term" value="C:CCR4-NOT core complex"/>
    <property type="evidence" value="ECO:0007669"/>
    <property type="project" value="UniProtKB-UniRule"/>
</dbReference>
<evidence type="ECO:0000256" key="11">
    <source>
        <dbReference type="SAM" id="Coils"/>
    </source>
</evidence>
<dbReference type="Pfam" id="PF04065">
    <property type="entry name" value="Not3"/>
    <property type="match status" value="1"/>
</dbReference>
<dbReference type="EMBL" id="HBEA01010445">
    <property type="protein sequence ID" value="CAD8258497.1"/>
    <property type="molecule type" value="Transcribed_RNA"/>
</dbReference>
<feature type="domain" description="NOT2/NOT3/NOT5 C-terminal" evidence="14">
    <location>
        <begin position="574"/>
        <end position="669"/>
    </location>
</feature>
<dbReference type="GO" id="GO:0000932">
    <property type="term" value="C:P-body"/>
    <property type="evidence" value="ECO:0007669"/>
    <property type="project" value="UniProtKB-UniRule"/>
</dbReference>
<dbReference type="InterPro" id="IPR012270">
    <property type="entry name" value="CCR4-NOT_su3/5"/>
</dbReference>
<evidence type="ECO:0000256" key="2">
    <source>
        <dbReference type="ARBA" id="ARBA00004496"/>
    </source>
</evidence>
<evidence type="ECO:0000256" key="8">
    <source>
        <dbReference type="ARBA" id="ARBA00023163"/>
    </source>
</evidence>
<feature type="compositionally biased region" description="Low complexity" evidence="12">
    <location>
        <begin position="239"/>
        <end position="253"/>
    </location>
</feature>
<evidence type="ECO:0000256" key="7">
    <source>
        <dbReference type="ARBA" id="ARBA00023015"/>
    </source>
</evidence>
<keyword evidence="11" id="KW-0175">Coiled coil</keyword>
<feature type="coiled-coil region" evidence="11">
    <location>
        <begin position="142"/>
        <end position="174"/>
    </location>
</feature>
<keyword evidence="7 10" id="KW-0805">Transcription regulation</keyword>
<feature type="compositionally biased region" description="Basic and acidic residues" evidence="12">
    <location>
        <begin position="309"/>
        <end position="336"/>
    </location>
</feature>
<dbReference type="GO" id="GO:0006355">
    <property type="term" value="P:regulation of DNA-templated transcription"/>
    <property type="evidence" value="ECO:0007669"/>
    <property type="project" value="InterPro"/>
</dbReference>
<comment type="subcellular location">
    <subcellularLocation>
        <location evidence="2 10">Cytoplasm</location>
    </subcellularLocation>
    <subcellularLocation>
        <location evidence="1 10">Nucleus</location>
    </subcellularLocation>
</comment>
<evidence type="ECO:0000256" key="6">
    <source>
        <dbReference type="ARBA" id="ARBA00022553"/>
    </source>
</evidence>
<dbReference type="InterPro" id="IPR007282">
    <property type="entry name" value="NOT2/3/5_C"/>
</dbReference>